<evidence type="ECO:0000256" key="8">
    <source>
        <dbReference type="SAM" id="Coils"/>
    </source>
</evidence>
<gene>
    <name evidence="10" type="ORF">OCV57_05915</name>
</gene>
<feature type="transmembrane region" description="Helical" evidence="7">
    <location>
        <begin position="150"/>
        <end position="172"/>
    </location>
</feature>
<name>A0AAE3IH17_9FIRM</name>
<keyword evidence="5 7" id="KW-1133">Transmembrane helix</keyword>
<keyword evidence="8" id="KW-0175">Coiled coil</keyword>
<accession>A0AAE3IH17</accession>
<feature type="domain" description="ABC transmembrane type-1" evidence="9">
    <location>
        <begin position="115"/>
        <end position="334"/>
    </location>
</feature>
<feature type="transmembrane region" description="Helical" evidence="7">
    <location>
        <begin position="312"/>
        <end position="334"/>
    </location>
</feature>
<evidence type="ECO:0000256" key="4">
    <source>
        <dbReference type="ARBA" id="ARBA00022692"/>
    </source>
</evidence>
<dbReference type="SUPFAM" id="SSF161098">
    <property type="entry name" value="MetI-like"/>
    <property type="match status" value="1"/>
</dbReference>
<dbReference type="EMBL" id="JAOQJZ010000004">
    <property type="protein sequence ID" value="MCU6705459.1"/>
    <property type="molecule type" value="Genomic_DNA"/>
</dbReference>
<comment type="subcellular location">
    <subcellularLocation>
        <location evidence="1 7">Cell membrane</location>
        <topology evidence="1 7">Multi-pass membrane protein</topology>
    </subcellularLocation>
</comment>
<dbReference type="GO" id="GO:0055085">
    <property type="term" value="P:transmembrane transport"/>
    <property type="evidence" value="ECO:0007669"/>
    <property type="project" value="InterPro"/>
</dbReference>
<proteinExistence type="inferred from homology"/>
<dbReference type="InterPro" id="IPR000515">
    <property type="entry name" value="MetI-like"/>
</dbReference>
<keyword evidence="2 7" id="KW-0813">Transport</keyword>
<dbReference type="Gene3D" id="1.10.3720.10">
    <property type="entry name" value="MetI-like"/>
    <property type="match status" value="1"/>
</dbReference>
<sequence>MATKKEEKEFEKERKAAIKARYKKMKEEGLEKYLTPEQISYNRRRRAIGMVWPFFRFLILFGLCFVILYPLIFMLSTAFRPNEQMNDPSVVWIPKSFTLDNIKDVWGVMKFEDTVVNTVILNLVASVLQVITCSITGYGFARFKFKGKGILFGIVVLMIIVPPQITTIPLYLQYAYFKPAWLAKVFTLGKSTSLINSGWTMYLPALFANGLRAGLFIFIFRQFFRGLPKELEDAAYLDGCSPLKTFLVIMCPNAKSSFLTVFLFSIVWYWNDYYVSSSFFTQNDTVALMLKNLNTNLTQQLFDGQAVSVRQIIVWLEAGCLLSITPILIMYVFLQRYFIEGVERSGLAN</sequence>
<dbReference type="PROSITE" id="PS50928">
    <property type="entry name" value="ABC_TM1"/>
    <property type="match status" value="1"/>
</dbReference>
<feature type="transmembrane region" description="Helical" evidence="7">
    <location>
        <begin position="245"/>
        <end position="270"/>
    </location>
</feature>
<feature type="coiled-coil region" evidence="8">
    <location>
        <begin position="1"/>
        <end position="28"/>
    </location>
</feature>
<evidence type="ECO:0000256" key="1">
    <source>
        <dbReference type="ARBA" id="ARBA00004651"/>
    </source>
</evidence>
<protein>
    <submittedName>
        <fullName evidence="10">Carbohydrate ABC transporter permease</fullName>
    </submittedName>
</protein>
<comment type="caution">
    <text evidence="10">The sequence shown here is derived from an EMBL/GenBank/DDBJ whole genome shotgun (WGS) entry which is preliminary data.</text>
</comment>
<comment type="similarity">
    <text evidence="7">Belongs to the binding-protein-dependent transport system permease family.</text>
</comment>
<organism evidence="10 11">
    <name type="scientific">Hominimerdicola aceti</name>
    <dbReference type="NCBI Taxonomy" id="2981726"/>
    <lineage>
        <taxon>Bacteria</taxon>
        <taxon>Bacillati</taxon>
        <taxon>Bacillota</taxon>
        <taxon>Clostridia</taxon>
        <taxon>Eubacteriales</taxon>
        <taxon>Oscillospiraceae</taxon>
        <taxon>Hominimerdicola</taxon>
    </lineage>
</organism>
<dbReference type="RefSeq" id="WP_038670186.1">
    <property type="nucleotide sequence ID" value="NZ_JAOQJZ010000004.1"/>
</dbReference>
<evidence type="ECO:0000256" key="3">
    <source>
        <dbReference type="ARBA" id="ARBA00022475"/>
    </source>
</evidence>
<evidence type="ECO:0000313" key="10">
    <source>
        <dbReference type="EMBL" id="MCU6705459.1"/>
    </source>
</evidence>
<dbReference type="PANTHER" id="PTHR43744">
    <property type="entry name" value="ABC TRANSPORTER PERMEASE PROTEIN MG189-RELATED-RELATED"/>
    <property type="match status" value="1"/>
</dbReference>
<keyword evidence="6 7" id="KW-0472">Membrane</keyword>
<dbReference type="Pfam" id="PF00528">
    <property type="entry name" value="BPD_transp_1"/>
    <property type="match status" value="1"/>
</dbReference>
<feature type="transmembrane region" description="Helical" evidence="7">
    <location>
        <begin position="54"/>
        <end position="79"/>
    </location>
</feature>
<dbReference type="CDD" id="cd06261">
    <property type="entry name" value="TM_PBP2"/>
    <property type="match status" value="1"/>
</dbReference>
<keyword evidence="11" id="KW-1185">Reference proteome</keyword>
<dbReference type="AlphaFoldDB" id="A0AAE3IH17"/>
<keyword evidence="3" id="KW-1003">Cell membrane</keyword>
<keyword evidence="4 7" id="KW-0812">Transmembrane</keyword>
<reference evidence="10 11" key="1">
    <citation type="journal article" date="2021" name="ISME Commun">
        <title>Automated analysis of genomic sequences facilitates high-throughput and comprehensive description of bacteria.</title>
        <authorList>
            <person name="Hitch T.C.A."/>
        </authorList>
    </citation>
    <scope>NUCLEOTIDE SEQUENCE [LARGE SCALE GENOMIC DNA]</scope>
    <source>
        <strain evidence="10 11">Sanger_31</strain>
    </source>
</reference>
<evidence type="ECO:0000256" key="6">
    <source>
        <dbReference type="ARBA" id="ARBA00023136"/>
    </source>
</evidence>
<evidence type="ECO:0000313" key="11">
    <source>
        <dbReference type="Proteomes" id="UP001208131"/>
    </source>
</evidence>
<evidence type="ECO:0000256" key="7">
    <source>
        <dbReference type="RuleBase" id="RU363032"/>
    </source>
</evidence>
<dbReference type="PANTHER" id="PTHR43744:SF12">
    <property type="entry name" value="ABC TRANSPORTER PERMEASE PROTEIN MG189-RELATED"/>
    <property type="match status" value="1"/>
</dbReference>
<evidence type="ECO:0000256" key="5">
    <source>
        <dbReference type="ARBA" id="ARBA00022989"/>
    </source>
</evidence>
<feature type="transmembrane region" description="Helical" evidence="7">
    <location>
        <begin position="201"/>
        <end position="224"/>
    </location>
</feature>
<dbReference type="GO" id="GO:0005886">
    <property type="term" value="C:plasma membrane"/>
    <property type="evidence" value="ECO:0007669"/>
    <property type="project" value="UniProtKB-SubCell"/>
</dbReference>
<evidence type="ECO:0000256" key="2">
    <source>
        <dbReference type="ARBA" id="ARBA00022448"/>
    </source>
</evidence>
<feature type="transmembrane region" description="Helical" evidence="7">
    <location>
        <begin position="119"/>
        <end position="138"/>
    </location>
</feature>
<evidence type="ECO:0000259" key="9">
    <source>
        <dbReference type="PROSITE" id="PS50928"/>
    </source>
</evidence>
<dbReference type="Proteomes" id="UP001208131">
    <property type="component" value="Unassembled WGS sequence"/>
</dbReference>
<dbReference type="InterPro" id="IPR035906">
    <property type="entry name" value="MetI-like_sf"/>
</dbReference>